<organism evidence="2 3">
    <name type="scientific">Paramecium primaurelia</name>
    <dbReference type="NCBI Taxonomy" id="5886"/>
    <lineage>
        <taxon>Eukaryota</taxon>
        <taxon>Sar</taxon>
        <taxon>Alveolata</taxon>
        <taxon>Ciliophora</taxon>
        <taxon>Intramacronucleata</taxon>
        <taxon>Oligohymenophorea</taxon>
        <taxon>Peniculida</taxon>
        <taxon>Parameciidae</taxon>
        <taxon>Paramecium</taxon>
    </lineage>
</organism>
<comment type="caution">
    <text evidence="2">The sequence shown here is derived from an EMBL/GenBank/DDBJ whole genome shotgun (WGS) entry which is preliminary data.</text>
</comment>
<gene>
    <name evidence="2" type="ORF">PPRIM_AZ9-3.1.T0080340</name>
</gene>
<dbReference type="Proteomes" id="UP000688137">
    <property type="component" value="Unassembled WGS sequence"/>
</dbReference>
<dbReference type="EMBL" id="CAJJDM010000004">
    <property type="protein sequence ID" value="CAD8044772.1"/>
    <property type="molecule type" value="Genomic_DNA"/>
</dbReference>
<feature type="coiled-coil region" evidence="1">
    <location>
        <begin position="56"/>
        <end position="87"/>
    </location>
</feature>
<keyword evidence="3" id="KW-1185">Reference proteome</keyword>
<accession>A0A8S1JQD7</accession>
<evidence type="ECO:0000256" key="1">
    <source>
        <dbReference type="SAM" id="Coils"/>
    </source>
</evidence>
<evidence type="ECO:0000313" key="3">
    <source>
        <dbReference type="Proteomes" id="UP000688137"/>
    </source>
</evidence>
<keyword evidence="1" id="KW-0175">Coiled coil</keyword>
<reference evidence="2" key="1">
    <citation type="submission" date="2021-01" db="EMBL/GenBank/DDBJ databases">
        <authorList>
            <consortium name="Genoscope - CEA"/>
            <person name="William W."/>
        </authorList>
    </citation>
    <scope>NUCLEOTIDE SEQUENCE</scope>
</reference>
<dbReference type="AlphaFoldDB" id="A0A8S1JQD7"/>
<proteinExistence type="predicted"/>
<protein>
    <submittedName>
        <fullName evidence="2">Uncharacterized protein</fullName>
    </submittedName>
</protein>
<name>A0A8S1JQD7_PARPR</name>
<sequence length="169" mass="20434">MNCTFQMKQYYDNERIIWITRDDLTQAFKMMRFSFGKKKSFKIFKRTHQQIEERKIRIQKQKFNNIKQKLERKRQNLRILNRKLELIKPCLELVTTEIITIRCSDFQKVIKAMINYNLKVIIIDFINIISATIIQTMKTSNSMKKVSNSFKAVFKQEQQFEFTLFASLN</sequence>
<evidence type="ECO:0000313" key="2">
    <source>
        <dbReference type="EMBL" id="CAD8044772.1"/>
    </source>
</evidence>